<comment type="caution">
    <text evidence="2">The sequence shown here is derived from an EMBL/GenBank/DDBJ whole genome shotgun (WGS) entry which is preliminary data.</text>
</comment>
<evidence type="ECO:0000313" key="2">
    <source>
        <dbReference type="EMBL" id="MFC7359529.1"/>
    </source>
</evidence>
<name>A0ABW2MZ65_9ACTN</name>
<protein>
    <submittedName>
        <fullName evidence="2">Uncharacterized protein</fullName>
    </submittedName>
</protein>
<evidence type="ECO:0000313" key="3">
    <source>
        <dbReference type="Proteomes" id="UP001596524"/>
    </source>
</evidence>
<dbReference type="Proteomes" id="UP001596524">
    <property type="component" value="Unassembled WGS sequence"/>
</dbReference>
<keyword evidence="1" id="KW-0812">Transmembrane</keyword>
<reference evidence="3" key="1">
    <citation type="journal article" date="2019" name="Int. J. Syst. Evol. Microbiol.">
        <title>The Global Catalogue of Microorganisms (GCM) 10K type strain sequencing project: providing services to taxonomists for standard genome sequencing and annotation.</title>
        <authorList>
            <consortium name="The Broad Institute Genomics Platform"/>
            <consortium name="The Broad Institute Genome Sequencing Center for Infectious Disease"/>
            <person name="Wu L."/>
            <person name="Ma J."/>
        </authorList>
    </citation>
    <scope>NUCLEOTIDE SEQUENCE [LARGE SCALE GENOMIC DNA]</scope>
    <source>
        <strain evidence="3">FCH27</strain>
    </source>
</reference>
<accession>A0ABW2MZ65</accession>
<organism evidence="2 3">
    <name type="scientific">Nocardioides astragali</name>
    <dbReference type="NCBI Taxonomy" id="1776736"/>
    <lineage>
        <taxon>Bacteria</taxon>
        <taxon>Bacillati</taxon>
        <taxon>Actinomycetota</taxon>
        <taxon>Actinomycetes</taxon>
        <taxon>Propionibacteriales</taxon>
        <taxon>Nocardioidaceae</taxon>
        <taxon>Nocardioides</taxon>
    </lineage>
</organism>
<gene>
    <name evidence="2" type="ORF">ACFQO6_04550</name>
</gene>
<sequence>MARGQTMPFVGHVELRQGSRVALLVPGSASYVDLVLSLLAAGMFRSRSTRP</sequence>
<evidence type="ECO:0000256" key="1">
    <source>
        <dbReference type="SAM" id="Phobius"/>
    </source>
</evidence>
<feature type="transmembrane region" description="Helical" evidence="1">
    <location>
        <begin position="21"/>
        <end position="44"/>
    </location>
</feature>
<dbReference type="EMBL" id="JBHTCH010000004">
    <property type="protein sequence ID" value="MFC7359529.1"/>
    <property type="molecule type" value="Genomic_DNA"/>
</dbReference>
<keyword evidence="1" id="KW-1133">Transmembrane helix</keyword>
<keyword evidence="1" id="KW-0472">Membrane</keyword>
<proteinExistence type="predicted"/>
<keyword evidence="3" id="KW-1185">Reference proteome</keyword>
<dbReference type="RefSeq" id="WP_255889630.1">
    <property type="nucleotide sequence ID" value="NZ_JAFMZM010000002.1"/>
</dbReference>